<accession>A0ABP6ZI63</accession>
<proteinExistence type="predicted"/>
<evidence type="ECO:0000256" key="1">
    <source>
        <dbReference type="ARBA" id="ARBA00023015"/>
    </source>
</evidence>
<comment type="caution">
    <text evidence="5">The sequence shown here is derived from an EMBL/GenBank/DDBJ whole genome shotgun (WGS) entry which is preliminary data.</text>
</comment>
<keyword evidence="3" id="KW-0804">Transcription</keyword>
<dbReference type="EMBL" id="BAAAZO010000004">
    <property type="protein sequence ID" value="GAA3610550.1"/>
    <property type="molecule type" value="Genomic_DNA"/>
</dbReference>
<keyword evidence="2" id="KW-0238">DNA-binding</keyword>
<organism evidence="5 6">
    <name type="scientific">Kineosporia mesophila</name>
    <dbReference type="NCBI Taxonomy" id="566012"/>
    <lineage>
        <taxon>Bacteria</taxon>
        <taxon>Bacillati</taxon>
        <taxon>Actinomycetota</taxon>
        <taxon>Actinomycetes</taxon>
        <taxon>Kineosporiales</taxon>
        <taxon>Kineosporiaceae</taxon>
        <taxon>Kineosporia</taxon>
    </lineage>
</organism>
<dbReference type="InterPro" id="IPR000835">
    <property type="entry name" value="HTH_MarR-typ"/>
</dbReference>
<gene>
    <name evidence="5" type="ORF">GCM10022223_28320</name>
</gene>
<evidence type="ECO:0000313" key="6">
    <source>
        <dbReference type="Proteomes" id="UP001501074"/>
    </source>
</evidence>
<evidence type="ECO:0000313" key="5">
    <source>
        <dbReference type="EMBL" id="GAA3610550.1"/>
    </source>
</evidence>
<reference evidence="6" key="1">
    <citation type="journal article" date="2019" name="Int. J. Syst. Evol. Microbiol.">
        <title>The Global Catalogue of Microorganisms (GCM) 10K type strain sequencing project: providing services to taxonomists for standard genome sequencing and annotation.</title>
        <authorList>
            <consortium name="The Broad Institute Genomics Platform"/>
            <consortium name="The Broad Institute Genome Sequencing Center for Infectious Disease"/>
            <person name="Wu L."/>
            <person name="Ma J."/>
        </authorList>
    </citation>
    <scope>NUCLEOTIDE SEQUENCE [LARGE SCALE GENOMIC DNA]</scope>
    <source>
        <strain evidence="6">JCM 16902</strain>
    </source>
</reference>
<dbReference type="RefSeq" id="WP_231482300.1">
    <property type="nucleotide sequence ID" value="NZ_BAAAZO010000004.1"/>
</dbReference>
<dbReference type="InterPro" id="IPR052362">
    <property type="entry name" value="HTH-GbsR_regulator"/>
</dbReference>
<protein>
    <submittedName>
        <fullName evidence="5">MarR family transcriptional regulator</fullName>
    </submittedName>
</protein>
<keyword evidence="6" id="KW-1185">Reference proteome</keyword>
<evidence type="ECO:0000256" key="2">
    <source>
        <dbReference type="ARBA" id="ARBA00023125"/>
    </source>
</evidence>
<dbReference type="InterPro" id="IPR036388">
    <property type="entry name" value="WH-like_DNA-bd_sf"/>
</dbReference>
<feature type="domain" description="HTH marR-type" evidence="4">
    <location>
        <begin position="32"/>
        <end position="74"/>
    </location>
</feature>
<evidence type="ECO:0000256" key="3">
    <source>
        <dbReference type="ARBA" id="ARBA00023163"/>
    </source>
</evidence>
<dbReference type="Proteomes" id="UP001501074">
    <property type="component" value="Unassembled WGS sequence"/>
</dbReference>
<sequence>MHQRQFVERFADSWSATGASRIEGLIAGYLLVDESDGVSPTELAEQLGISAGSVSSYTRALVDRGFVRRVRRPGERSHYFLMDEDVWAGFLATEQRYLTDQRKLAEETLPFVREGGRAWERVRNMRDYMGWLIDSRLGSEWARFKAERDLQGGRGPAR</sequence>
<dbReference type="PANTHER" id="PTHR38465:SF1">
    <property type="entry name" value="HTH-TYPE TRANSCRIPTIONAL REGULATOR MJ1563-RELATED"/>
    <property type="match status" value="1"/>
</dbReference>
<dbReference type="Pfam" id="PF01047">
    <property type="entry name" value="MarR"/>
    <property type="match status" value="1"/>
</dbReference>
<dbReference type="PANTHER" id="PTHR38465">
    <property type="entry name" value="HTH-TYPE TRANSCRIPTIONAL REGULATOR MJ1563-RELATED"/>
    <property type="match status" value="1"/>
</dbReference>
<evidence type="ECO:0000259" key="4">
    <source>
        <dbReference type="Pfam" id="PF01047"/>
    </source>
</evidence>
<dbReference type="SUPFAM" id="SSF46785">
    <property type="entry name" value="Winged helix' DNA-binding domain"/>
    <property type="match status" value="1"/>
</dbReference>
<dbReference type="InterPro" id="IPR036390">
    <property type="entry name" value="WH_DNA-bd_sf"/>
</dbReference>
<name>A0ABP6ZI63_9ACTN</name>
<dbReference type="Gene3D" id="1.10.10.10">
    <property type="entry name" value="Winged helix-like DNA-binding domain superfamily/Winged helix DNA-binding domain"/>
    <property type="match status" value="1"/>
</dbReference>
<keyword evidence="1" id="KW-0805">Transcription regulation</keyword>